<feature type="compositionally biased region" description="Low complexity" evidence="1">
    <location>
        <begin position="246"/>
        <end position="265"/>
    </location>
</feature>
<organism evidence="2">
    <name type="scientific">uncultured Rubrobacteraceae bacterium</name>
    <dbReference type="NCBI Taxonomy" id="349277"/>
    <lineage>
        <taxon>Bacteria</taxon>
        <taxon>Bacillati</taxon>
        <taxon>Actinomycetota</taxon>
        <taxon>Rubrobacteria</taxon>
        <taxon>Rubrobacterales</taxon>
        <taxon>Rubrobacteraceae</taxon>
        <taxon>environmental samples</taxon>
    </lineage>
</organism>
<name>A0A6J4TXT5_9ACTN</name>
<protein>
    <submittedName>
        <fullName evidence="2">Uncharacterized MFS-type transporter</fullName>
    </submittedName>
</protein>
<feature type="region of interest" description="Disordered" evidence="1">
    <location>
        <begin position="1"/>
        <end position="59"/>
    </location>
</feature>
<feature type="compositionally biased region" description="Basic and acidic residues" evidence="1">
    <location>
        <begin position="8"/>
        <end position="33"/>
    </location>
</feature>
<feature type="compositionally biased region" description="Basic residues" evidence="1">
    <location>
        <begin position="198"/>
        <end position="213"/>
    </location>
</feature>
<evidence type="ECO:0000313" key="2">
    <source>
        <dbReference type="EMBL" id="CAA9535084.1"/>
    </source>
</evidence>
<reference evidence="2" key="1">
    <citation type="submission" date="2020-02" db="EMBL/GenBank/DDBJ databases">
        <authorList>
            <person name="Meier V. D."/>
        </authorList>
    </citation>
    <scope>NUCLEOTIDE SEQUENCE</scope>
    <source>
        <strain evidence="2">AVDCRST_MAG05</strain>
    </source>
</reference>
<dbReference type="AlphaFoldDB" id="A0A6J4TXT5"/>
<proteinExistence type="predicted"/>
<feature type="region of interest" description="Disordered" evidence="1">
    <location>
        <begin position="89"/>
        <end position="272"/>
    </location>
</feature>
<feature type="non-terminal residue" evidence="2">
    <location>
        <position position="1"/>
    </location>
</feature>
<dbReference type="EMBL" id="CADCVM010000514">
    <property type="protein sequence ID" value="CAA9535084.1"/>
    <property type="molecule type" value="Genomic_DNA"/>
</dbReference>
<feature type="non-terminal residue" evidence="2">
    <location>
        <position position="502"/>
    </location>
</feature>
<feature type="region of interest" description="Disordered" evidence="1">
    <location>
        <begin position="409"/>
        <end position="460"/>
    </location>
</feature>
<feature type="compositionally biased region" description="Basic residues" evidence="1">
    <location>
        <begin position="491"/>
        <end position="502"/>
    </location>
</feature>
<feature type="compositionally biased region" description="Basic residues" evidence="1">
    <location>
        <begin position="170"/>
        <end position="185"/>
    </location>
</feature>
<sequence length="502" mass="55183">GQTAQDARGARDAYRHVPGRARRDGGRHRDAHDHRRARRAPALPVGLRLVPAGGDRDRPRLRQALGHLREKARLPGRHLPVPARERARRPLAEHGGAYSVQDRAGPRGGGGAAGGHHDHRGHLRAGDAGAHSGALRGGVGDLRGRRPRRRWPADGPGLLALGFLPEHPVRPRRRRPPRPYPHRVLRAPPEKGGLPRNRAAHRRPRRRPARPARRAGSNADRRSALRRGRGHASALRLRGGAGGGPDSAPGHVPRPHPLGLGVREPGPGRRPARGLRLRAALRAGIPGRHGAYGRRGSRLPLDRLAGRLFRRRTDAAQDRLPCDAAARVCPRRLGGRPVRTDGRGDLACLRGRRGRRHRARPRLLQHELPGERAERRALAAARGGHLLRCLFQDRGRVFGRRLDGRAAQRFSGRPLPGRRRAGYGGRRGARASALGPERAPAARRPRPDPRGRLRGTRRRPLCRALPGLLGPLGLRRRQRGGRGLLPAGCRGRPRHERARAWL</sequence>
<accession>A0A6J4TXT5</accession>
<feature type="region of interest" description="Disordered" evidence="1">
    <location>
        <begin position="473"/>
        <end position="502"/>
    </location>
</feature>
<evidence type="ECO:0000256" key="1">
    <source>
        <dbReference type="SAM" id="MobiDB-lite"/>
    </source>
</evidence>
<gene>
    <name evidence="2" type="ORF">AVDCRST_MAG05-4779</name>
</gene>
<feature type="compositionally biased region" description="Low complexity" evidence="1">
    <location>
        <begin position="430"/>
        <end position="439"/>
    </location>
</feature>